<keyword evidence="3" id="KW-1185">Reference proteome</keyword>
<keyword evidence="1" id="KW-1133">Transmembrane helix</keyword>
<evidence type="ECO:0000313" key="2">
    <source>
        <dbReference type="EMBL" id="KAA9345863.1"/>
    </source>
</evidence>
<feature type="transmembrane region" description="Helical" evidence="1">
    <location>
        <begin position="130"/>
        <end position="148"/>
    </location>
</feature>
<accession>A0A5N1J6W8</accession>
<dbReference type="RefSeq" id="WP_150902006.1">
    <property type="nucleotide sequence ID" value="NZ_VTWT01000001.1"/>
</dbReference>
<dbReference type="Proteomes" id="UP000326570">
    <property type="component" value="Unassembled WGS sequence"/>
</dbReference>
<name>A0A5N1J6W8_9BACT</name>
<keyword evidence="1" id="KW-0812">Transmembrane</keyword>
<dbReference type="EMBL" id="VTWT01000001">
    <property type="protein sequence ID" value="KAA9345863.1"/>
    <property type="molecule type" value="Genomic_DNA"/>
</dbReference>
<evidence type="ECO:0000313" key="3">
    <source>
        <dbReference type="Proteomes" id="UP000326570"/>
    </source>
</evidence>
<gene>
    <name evidence="2" type="ORF">F0P94_01920</name>
</gene>
<comment type="caution">
    <text evidence="2">The sequence shown here is derived from an EMBL/GenBank/DDBJ whole genome shotgun (WGS) entry which is preliminary data.</text>
</comment>
<protein>
    <submittedName>
        <fullName evidence="2">Uncharacterized protein</fullName>
    </submittedName>
</protein>
<feature type="transmembrane region" description="Helical" evidence="1">
    <location>
        <begin position="30"/>
        <end position="55"/>
    </location>
</feature>
<evidence type="ECO:0000256" key="1">
    <source>
        <dbReference type="SAM" id="Phobius"/>
    </source>
</evidence>
<feature type="transmembrane region" description="Helical" evidence="1">
    <location>
        <begin position="213"/>
        <end position="231"/>
    </location>
</feature>
<proteinExistence type="predicted"/>
<reference evidence="2 3" key="1">
    <citation type="submission" date="2019-09" db="EMBL/GenBank/DDBJ databases">
        <title>Genome sequence of Adhaeribacter sp. M2.</title>
        <authorList>
            <person name="Srinivasan S."/>
        </authorList>
    </citation>
    <scope>NUCLEOTIDE SEQUENCE [LARGE SCALE GENOMIC DNA]</scope>
    <source>
        <strain evidence="2 3">M2</strain>
    </source>
</reference>
<feature type="transmembrane region" description="Helical" evidence="1">
    <location>
        <begin position="75"/>
        <end position="95"/>
    </location>
</feature>
<keyword evidence="1" id="KW-0472">Membrane</keyword>
<organism evidence="2 3">
    <name type="scientific">Adhaeribacter soli</name>
    <dbReference type="NCBI Taxonomy" id="2607655"/>
    <lineage>
        <taxon>Bacteria</taxon>
        <taxon>Pseudomonadati</taxon>
        <taxon>Bacteroidota</taxon>
        <taxon>Cytophagia</taxon>
        <taxon>Cytophagales</taxon>
        <taxon>Hymenobacteraceae</taxon>
        <taxon>Adhaeribacter</taxon>
    </lineage>
</organism>
<dbReference type="AlphaFoldDB" id="A0A5N1J6W8"/>
<sequence length="258" mass="30248">MSHIYSLAFVTMFLFYSRELFTSPRIETYIILAALLALIVLIRPLNIITVLLLPFAAGSLPKLKSGLISFFSNKLALTASGITFLALVSLQVIIYKLTTGHWLVYSYGEEGFNFLNPHFVDILFSYKKGLFLYTPLFFISLIGGYFLWKQNRFQFITLFGFLVFLTYLLSSWWSWWYGGSFSGRPFLEFTPLFMLLLAFTLNGLQNSFAYRSYSALIIFLILVCQFQTYQYRKGYIHWEDMTREKYWEVFLNPRKLLL</sequence>
<feature type="transmembrane region" description="Helical" evidence="1">
    <location>
        <begin position="155"/>
        <end position="175"/>
    </location>
</feature>
<feature type="transmembrane region" description="Helical" evidence="1">
    <location>
        <begin position="181"/>
        <end position="201"/>
    </location>
</feature>